<dbReference type="EMBL" id="JGYX01000005">
    <property type="protein sequence ID" value="KFI60624.1"/>
    <property type="molecule type" value="Genomic_DNA"/>
</dbReference>
<dbReference type="RefSeq" id="WP_033507003.1">
    <property type="nucleotide sequence ID" value="NZ_CP035464.1"/>
</dbReference>
<evidence type="ECO:0000256" key="4">
    <source>
        <dbReference type="ARBA" id="ARBA00023235"/>
    </source>
</evidence>
<accession>A0A087APC4</accession>
<dbReference type="InterPro" id="IPR029033">
    <property type="entry name" value="His_PPase_superfam"/>
</dbReference>
<dbReference type="Pfam" id="PF00300">
    <property type="entry name" value="His_Phos_1"/>
    <property type="match status" value="1"/>
</dbReference>
<proteinExistence type="inferred from homology"/>
<evidence type="ECO:0000313" key="10">
    <source>
        <dbReference type="Proteomes" id="UP000293589"/>
    </source>
</evidence>
<feature type="binding site" evidence="5">
    <location>
        <begin position="34"/>
        <end position="35"/>
    </location>
    <ligand>
        <name>substrate</name>
    </ligand>
</feature>
<dbReference type="GO" id="GO:0016787">
    <property type="term" value="F:hydrolase activity"/>
    <property type="evidence" value="ECO:0007669"/>
    <property type="project" value="UniProtKB-KW"/>
</dbReference>
<keyword evidence="9" id="KW-1185">Reference proteome</keyword>
<evidence type="ECO:0000256" key="5">
    <source>
        <dbReference type="PIRSR" id="PIRSR613078-2"/>
    </source>
</evidence>
<evidence type="ECO:0000256" key="2">
    <source>
        <dbReference type="ARBA" id="ARBA00012028"/>
    </source>
</evidence>
<dbReference type="AlphaFoldDB" id="A0A087APC4"/>
<dbReference type="Proteomes" id="UP000293589">
    <property type="component" value="Chromosome"/>
</dbReference>
<dbReference type="OrthoDB" id="4697614at2"/>
<evidence type="ECO:0000256" key="1">
    <source>
        <dbReference type="ARBA" id="ARBA00006717"/>
    </source>
</evidence>
<dbReference type="InterPro" id="IPR013078">
    <property type="entry name" value="His_Pase_superF_clade-1"/>
</dbReference>
<gene>
    <name evidence="7" type="ORF">BIGA_1220</name>
    <name evidence="8" type="ORF">ESN35_00055</name>
</gene>
<dbReference type="InterPro" id="IPR005952">
    <property type="entry name" value="Phosphogly_mut1"/>
</dbReference>
<evidence type="ECO:0000256" key="6">
    <source>
        <dbReference type="PIRSR" id="PIRSR613078-3"/>
    </source>
</evidence>
<dbReference type="eggNOG" id="COG0406">
    <property type="taxonomic scope" value="Bacteria"/>
</dbReference>
<name>A0A087APC4_9BIFI</name>
<dbReference type="Gene3D" id="3.40.50.1240">
    <property type="entry name" value="Phosphoglycerate mutase-like"/>
    <property type="match status" value="1"/>
</dbReference>
<sequence>MTDTIVGGNDAPKPGRLVLLRHGQTAWSVSGQHTGRTDIPLTPTGEHQAIEAGVRLRESFPDGFAQGCVFASPLRRARQTAALAGYGTHNVLPYIAEWDYGRAEGRTRGTVSQLLGRPWDLWRDGTESLPATMDGERVETLPGGTQVTVRNGRGETLDEVAARTTVAIREVLPLIEEGHDVLLVAHAHVLRILTTQWLGMDPLTAKLLRLDTARYSVLSQYKGDNVIEQWNV</sequence>
<evidence type="ECO:0000313" key="9">
    <source>
        <dbReference type="Proteomes" id="UP000029046"/>
    </source>
</evidence>
<evidence type="ECO:0000313" key="8">
    <source>
        <dbReference type="EMBL" id="QAY32011.1"/>
    </source>
</evidence>
<dbReference type="PANTHER" id="PTHR11931">
    <property type="entry name" value="PHOSPHOGLYCERATE MUTASE"/>
    <property type="match status" value="1"/>
</dbReference>
<dbReference type="KEGG" id="bgx:ESN35_00055"/>
<comment type="similarity">
    <text evidence="1">Belongs to the phosphoglycerate mutase family. BPG-dependent PGAM subfamily.</text>
</comment>
<dbReference type="SUPFAM" id="SSF53254">
    <property type="entry name" value="Phosphoglycerate mutase-like"/>
    <property type="match status" value="1"/>
</dbReference>
<dbReference type="STRING" id="78344.BIGA_1220"/>
<evidence type="ECO:0000256" key="3">
    <source>
        <dbReference type="ARBA" id="ARBA00023152"/>
    </source>
</evidence>
<dbReference type="GO" id="GO:0006096">
    <property type="term" value="P:glycolytic process"/>
    <property type="evidence" value="ECO:0007669"/>
    <property type="project" value="UniProtKB-KW"/>
</dbReference>
<organism evidence="7 9">
    <name type="scientific">Bifidobacterium pullorum subsp. gallinarum</name>
    <dbReference type="NCBI Taxonomy" id="78344"/>
    <lineage>
        <taxon>Bacteria</taxon>
        <taxon>Bacillati</taxon>
        <taxon>Actinomycetota</taxon>
        <taxon>Actinomycetes</taxon>
        <taxon>Bifidobacteriales</taxon>
        <taxon>Bifidobacteriaceae</taxon>
        <taxon>Bifidobacterium</taxon>
    </lineage>
</organism>
<dbReference type="CDD" id="cd07067">
    <property type="entry name" value="HP_PGM_like"/>
    <property type="match status" value="1"/>
</dbReference>
<feature type="site" description="Transition state stabilizer" evidence="6">
    <location>
        <position position="186"/>
    </location>
</feature>
<evidence type="ECO:0000313" key="7">
    <source>
        <dbReference type="EMBL" id="KFI60624.1"/>
    </source>
</evidence>
<keyword evidence="4" id="KW-0413">Isomerase</keyword>
<reference evidence="8 10" key="2">
    <citation type="submission" date="2019-01" db="EMBL/GenBank/DDBJ databases">
        <title>Complete genome sequence of Bifidobacterium gallinarum CACC 514.</title>
        <authorList>
            <person name="Jung M."/>
        </authorList>
    </citation>
    <scope>NUCLEOTIDE SEQUENCE [LARGE SCALE GENOMIC DNA]</scope>
    <source>
        <strain evidence="8 10">CACC 514</strain>
    </source>
</reference>
<dbReference type="Proteomes" id="UP000029046">
    <property type="component" value="Unassembled WGS sequence"/>
</dbReference>
<reference evidence="7 9" key="1">
    <citation type="submission" date="2014-03" db="EMBL/GenBank/DDBJ databases">
        <title>Genomics of Bifidobacteria.</title>
        <authorList>
            <person name="Ventura M."/>
            <person name="Milani C."/>
            <person name="Lugli G.A."/>
        </authorList>
    </citation>
    <scope>NUCLEOTIDE SEQUENCE [LARGE SCALE GENOMIC DNA]</scope>
    <source>
        <strain evidence="7 9">LMG 11586</strain>
    </source>
</reference>
<keyword evidence="3" id="KW-0324">Glycolysis</keyword>
<dbReference type="EC" id="5.4.2.11" evidence="2"/>
<dbReference type="GO" id="GO:0004619">
    <property type="term" value="F:phosphoglycerate mutase activity"/>
    <property type="evidence" value="ECO:0007669"/>
    <property type="project" value="UniProtKB-EC"/>
</dbReference>
<dbReference type="EMBL" id="CP035464">
    <property type="protein sequence ID" value="QAY32011.1"/>
    <property type="molecule type" value="Genomic_DNA"/>
</dbReference>
<keyword evidence="7" id="KW-0378">Hydrolase</keyword>
<feature type="binding site" evidence="5">
    <location>
        <position position="76"/>
    </location>
    <ligand>
        <name>substrate</name>
    </ligand>
</feature>
<dbReference type="SMART" id="SM00855">
    <property type="entry name" value="PGAM"/>
    <property type="match status" value="1"/>
</dbReference>
<protein>
    <recommendedName>
        <fullName evidence="2">phosphoglycerate mutase (2,3-diphosphoglycerate-dependent)</fullName>
        <ecNumber evidence="2">5.4.2.11</ecNumber>
    </recommendedName>
</protein>